<dbReference type="InterPro" id="IPR019235">
    <property type="entry name" value="DUF2178_TM"/>
</dbReference>
<dbReference type="EMBL" id="BMOU01000007">
    <property type="protein sequence ID" value="GGO02262.1"/>
    <property type="molecule type" value="Genomic_DNA"/>
</dbReference>
<dbReference type="Proteomes" id="UP000605784">
    <property type="component" value="Unassembled WGS sequence"/>
</dbReference>
<feature type="transmembrane region" description="Helical" evidence="1">
    <location>
        <begin position="19"/>
        <end position="52"/>
    </location>
</feature>
<keyword evidence="3" id="KW-1185">Reference proteome</keyword>
<dbReference type="AlphaFoldDB" id="A0A830GR10"/>
<evidence type="ECO:0000313" key="2">
    <source>
        <dbReference type="EMBL" id="GGO02262.1"/>
    </source>
</evidence>
<keyword evidence="1" id="KW-1133">Transmembrane helix</keyword>
<evidence type="ECO:0000313" key="3">
    <source>
        <dbReference type="Proteomes" id="UP000605784"/>
    </source>
</evidence>
<keyword evidence="1" id="KW-0472">Membrane</keyword>
<organism evidence="2 3">
    <name type="scientific">Haloarcula pellucida</name>
    <dbReference type="NCBI Taxonomy" id="1427151"/>
    <lineage>
        <taxon>Archaea</taxon>
        <taxon>Methanobacteriati</taxon>
        <taxon>Methanobacteriota</taxon>
        <taxon>Stenosarchaea group</taxon>
        <taxon>Halobacteria</taxon>
        <taxon>Halobacteriales</taxon>
        <taxon>Haloarculaceae</taxon>
        <taxon>Haloarcula</taxon>
    </lineage>
</organism>
<sequence>MTATAHTTTTYRRTYFGLWAAAGLVFALLIAAGYPLVGVGAFALGALGATALQHRSSVVMFDERDTTVFQEAGANTVAAVGMSSAVVFPTLTALRALGVVEWPLWLAHLGWFVAGLFAIWGLMVAVARSKR</sequence>
<protein>
    <submittedName>
        <fullName evidence="2">Uncharacterized protein</fullName>
    </submittedName>
</protein>
<gene>
    <name evidence="2" type="ORF">GCM10009030_36610</name>
</gene>
<reference evidence="2" key="2">
    <citation type="submission" date="2020-09" db="EMBL/GenBank/DDBJ databases">
        <authorList>
            <person name="Sun Q."/>
            <person name="Ohkuma M."/>
        </authorList>
    </citation>
    <scope>NUCLEOTIDE SEQUENCE</scope>
    <source>
        <strain evidence="2">JCM 17820</strain>
    </source>
</reference>
<name>A0A830GR10_9EURY</name>
<evidence type="ECO:0000256" key="1">
    <source>
        <dbReference type="SAM" id="Phobius"/>
    </source>
</evidence>
<reference evidence="2" key="1">
    <citation type="journal article" date="2014" name="Int. J. Syst. Evol. Microbiol.">
        <title>Complete genome sequence of Corynebacterium casei LMG S-19264T (=DSM 44701T), isolated from a smear-ripened cheese.</title>
        <authorList>
            <consortium name="US DOE Joint Genome Institute (JGI-PGF)"/>
            <person name="Walter F."/>
            <person name="Albersmeier A."/>
            <person name="Kalinowski J."/>
            <person name="Ruckert C."/>
        </authorList>
    </citation>
    <scope>NUCLEOTIDE SEQUENCE</scope>
    <source>
        <strain evidence="2">JCM 17820</strain>
    </source>
</reference>
<dbReference type="RefSeq" id="WP_189001513.1">
    <property type="nucleotide sequence ID" value="NZ_BMOU01000007.1"/>
</dbReference>
<accession>A0A830GR10</accession>
<keyword evidence="1" id="KW-0812">Transmembrane</keyword>
<proteinExistence type="predicted"/>
<comment type="caution">
    <text evidence="2">The sequence shown here is derived from an EMBL/GenBank/DDBJ whole genome shotgun (WGS) entry which is preliminary data.</text>
</comment>
<dbReference type="Pfam" id="PF09946">
    <property type="entry name" value="DUF2178"/>
    <property type="match status" value="1"/>
</dbReference>
<feature type="transmembrane region" description="Helical" evidence="1">
    <location>
        <begin position="72"/>
        <end position="93"/>
    </location>
</feature>
<feature type="transmembrane region" description="Helical" evidence="1">
    <location>
        <begin position="105"/>
        <end position="127"/>
    </location>
</feature>